<dbReference type="NCBIfam" id="NF038083">
    <property type="entry name" value="CU044_5270_fam"/>
    <property type="match status" value="1"/>
</dbReference>
<evidence type="ECO:0000256" key="1">
    <source>
        <dbReference type="SAM" id="MobiDB-lite"/>
    </source>
</evidence>
<feature type="compositionally biased region" description="Low complexity" evidence="1">
    <location>
        <begin position="35"/>
        <end position="44"/>
    </location>
</feature>
<dbReference type="InterPro" id="IPR047789">
    <property type="entry name" value="CU044_5270-like"/>
</dbReference>
<protein>
    <submittedName>
        <fullName evidence="3">CU044_5270 family protein</fullName>
    </submittedName>
</protein>
<name>A0ABV8GBL1_9ACTN</name>
<dbReference type="Proteomes" id="UP001595851">
    <property type="component" value="Unassembled WGS sequence"/>
</dbReference>
<accession>A0ABV8GBL1</accession>
<evidence type="ECO:0000313" key="4">
    <source>
        <dbReference type="Proteomes" id="UP001595851"/>
    </source>
</evidence>
<keyword evidence="4" id="KW-1185">Reference proteome</keyword>
<gene>
    <name evidence="3" type="ORF">ACFOY2_23250</name>
</gene>
<organism evidence="3 4">
    <name type="scientific">Nonomuraea purpurea</name>
    <dbReference type="NCBI Taxonomy" id="1849276"/>
    <lineage>
        <taxon>Bacteria</taxon>
        <taxon>Bacillati</taxon>
        <taxon>Actinomycetota</taxon>
        <taxon>Actinomycetes</taxon>
        <taxon>Streptosporangiales</taxon>
        <taxon>Streptosporangiaceae</taxon>
        <taxon>Nonomuraea</taxon>
    </lineage>
</organism>
<keyword evidence="2" id="KW-0812">Transmembrane</keyword>
<keyword evidence="2" id="KW-0472">Membrane</keyword>
<sequence length="355" mass="38361">MKSDLMKTLAEARPASLEPADDPDRMERIIAAATARPSEAMPPRRSSRSRRSRMRTVWVMGAVAAGVVAAVTLIPDGGRSADPAARGLLLAAAEQTINEPASTGRYWHTKGVNVGGFRPSDRSHGVCRDETWVARSPQDPSWWVVNDWTRMDAVKGAPPPPKGGFSSDQAHFACNRGTKGISNDKNTTPYAVRLNNFAEPGSSWPNVNGKPVSVEDIERLPTEPEELKETLIRWQVPSAKQDEILFDQAAELLLDLPTPAPVRAALFRLLADLPGVRSLGDVRDPLGRAATGVALRECESRYGAESRILFDKGTGRLLSLAKSVGEQGCADLRPAGWSAVLTSGWTDETPKVPAD</sequence>
<keyword evidence="2" id="KW-1133">Transmembrane helix</keyword>
<reference evidence="4" key="1">
    <citation type="journal article" date="2019" name="Int. J. Syst. Evol. Microbiol.">
        <title>The Global Catalogue of Microorganisms (GCM) 10K type strain sequencing project: providing services to taxonomists for standard genome sequencing and annotation.</title>
        <authorList>
            <consortium name="The Broad Institute Genomics Platform"/>
            <consortium name="The Broad Institute Genome Sequencing Center for Infectious Disease"/>
            <person name="Wu L."/>
            <person name="Ma J."/>
        </authorList>
    </citation>
    <scope>NUCLEOTIDE SEQUENCE [LARGE SCALE GENOMIC DNA]</scope>
    <source>
        <strain evidence="4">TBRC 1276</strain>
    </source>
</reference>
<evidence type="ECO:0000313" key="3">
    <source>
        <dbReference type="EMBL" id="MFC4010163.1"/>
    </source>
</evidence>
<comment type="caution">
    <text evidence="3">The sequence shown here is derived from an EMBL/GenBank/DDBJ whole genome shotgun (WGS) entry which is preliminary data.</text>
</comment>
<dbReference type="EMBL" id="JBHSBI010000011">
    <property type="protein sequence ID" value="MFC4010163.1"/>
    <property type="molecule type" value="Genomic_DNA"/>
</dbReference>
<feature type="transmembrane region" description="Helical" evidence="2">
    <location>
        <begin position="54"/>
        <end position="74"/>
    </location>
</feature>
<evidence type="ECO:0000256" key="2">
    <source>
        <dbReference type="SAM" id="Phobius"/>
    </source>
</evidence>
<proteinExistence type="predicted"/>
<dbReference type="RefSeq" id="WP_379530180.1">
    <property type="nucleotide sequence ID" value="NZ_JBHSBI010000011.1"/>
</dbReference>
<feature type="region of interest" description="Disordered" evidence="1">
    <location>
        <begin position="1"/>
        <end position="53"/>
    </location>
</feature>